<dbReference type="InterPro" id="IPR036855">
    <property type="entry name" value="Znf_CCCH_sf"/>
</dbReference>
<evidence type="ECO:0000256" key="4">
    <source>
        <dbReference type="PROSITE-ProRule" id="PRU00723"/>
    </source>
</evidence>
<keyword evidence="1 4" id="KW-0479">Metal-binding</keyword>
<evidence type="ECO:0000313" key="8">
    <source>
        <dbReference type="Proteomes" id="UP000245207"/>
    </source>
</evidence>
<feature type="domain" description="C3H1-type" evidence="6">
    <location>
        <begin position="253"/>
        <end position="281"/>
    </location>
</feature>
<keyword evidence="3 4" id="KW-0862">Zinc</keyword>
<dbReference type="PANTHER" id="PTHR47481:SF41">
    <property type="entry name" value="COPIA-LIKE POLYPROTEIN_RETROTRANSPOSON"/>
    <property type="match status" value="1"/>
</dbReference>
<feature type="compositionally biased region" description="Polar residues" evidence="5">
    <location>
        <begin position="222"/>
        <end position="232"/>
    </location>
</feature>
<evidence type="ECO:0000256" key="5">
    <source>
        <dbReference type="SAM" id="MobiDB-lite"/>
    </source>
</evidence>
<keyword evidence="8" id="KW-1185">Reference proteome</keyword>
<dbReference type="Pfam" id="PF14223">
    <property type="entry name" value="Retrotran_gag_2"/>
    <property type="match status" value="1"/>
</dbReference>
<evidence type="ECO:0000259" key="6">
    <source>
        <dbReference type="PROSITE" id="PS50103"/>
    </source>
</evidence>
<comment type="caution">
    <text evidence="7">The sequence shown here is derived from an EMBL/GenBank/DDBJ whole genome shotgun (WGS) entry which is preliminary data.</text>
</comment>
<dbReference type="InterPro" id="IPR000571">
    <property type="entry name" value="Znf_CCCH"/>
</dbReference>
<sequence length="400" mass="43857">MVNTTDPPTTTISPSDKLLALPPITSLVPITLDLDKSNYSSWSYFFRIHCEGLDLLDHITKKPASTGPESSAEGSAAPTVEWLKVNSVVKKWIFLTSCDVLVGLLVKANPRTALDAWEFLANIFLDNKRTKSIALRGELRVLNIGDMSVDAYFAKIEKIATLLNDLGSPIHDDDLMTYALNGLNDRFAHVAGIIAHRDPFPNLDMVRSMVTTEDLRLKHKTNPSYTITTPSAPQVLLAETSTRDNKPRDTRGSSTGIVCRHFSRTGLCKWGNGCKFVHENANRGNSLTRGNTISHNSSLWSTNSLNQSNNHAPCNTQSSNELQGMGQAKLIQLVQAQQRLLAQYGLNDNITQAQRVLQAQQQLYNSNRSNSSTITPPGFGTIPGQQAHLASTVHQPGSQA</sequence>
<evidence type="ECO:0000256" key="2">
    <source>
        <dbReference type="ARBA" id="ARBA00022771"/>
    </source>
</evidence>
<evidence type="ECO:0000256" key="1">
    <source>
        <dbReference type="ARBA" id="ARBA00022723"/>
    </source>
</evidence>
<dbReference type="PANTHER" id="PTHR47481">
    <property type="match status" value="1"/>
</dbReference>
<dbReference type="EMBL" id="PKPP01009341">
    <property type="protein sequence ID" value="PWA48493.1"/>
    <property type="molecule type" value="Genomic_DNA"/>
</dbReference>
<evidence type="ECO:0000256" key="3">
    <source>
        <dbReference type="ARBA" id="ARBA00022833"/>
    </source>
</evidence>
<feature type="zinc finger region" description="C3H1-type" evidence="4">
    <location>
        <begin position="253"/>
        <end position="281"/>
    </location>
</feature>
<dbReference type="OrthoDB" id="913025at2759"/>
<protein>
    <submittedName>
        <fullName evidence="7">Myb-like protein P</fullName>
    </submittedName>
</protein>
<proteinExistence type="predicted"/>
<evidence type="ECO:0000313" key="7">
    <source>
        <dbReference type="EMBL" id="PWA48493.1"/>
    </source>
</evidence>
<reference evidence="7 8" key="1">
    <citation type="journal article" date="2018" name="Mol. Plant">
        <title>The genome of Artemisia annua provides insight into the evolution of Asteraceae family and artemisinin biosynthesis.</title>
        <authorList>
            <person name="Shen Q."/>
            <person name="Zhang L."/>
            <person name="Liao Z."/>
            <person name="Wang S."/>
            <person name="Yan T."/>
            <person name="Shi P."/>
            <person name="Liu M."/>
            <person name="Fu X."/>
            <person name="Pan Q."/>
            <person name="Wang Y."/>
            <person name="Lv Z."/>
            <person name="Lu X."/>
            <person name="Zhang F."/>
            <person name="Jiang W."/>
            <person name="Ma Y."/>
            <person name="Chen M."/>
            <person name="Hao X."/>
            <person name="Li L."/>
            <person name="Tang Y."/>
            <person name="Lv G."/>
            <person name="Zhou Y."/>
            <person name="Sun X."/>
            <person name="Brodelius P.E."/>
            <person name="Rose J.K.C."/>
            <person name="Tang K."/>
        </authorList>
    </citation>
    <scope>NUCLEOTIDE SEQUENCE [LARGE SCALE GENOMIC DNA]</scope>
    <source>
        <strain evidence="8">cv. Huhao1</strain>
        <tissue evidence="7">Leaf</tissue>
    </source>
</reference>
<gene>
    <name evidence="7" type="ORF">CTI12_AA491880</name>
</gene>
<dbReference type="Pfam" id="PF00642">
    <property type="entry name" value="zf-CCCH"/>
    <property type="match status" value="1"/>
</dbReference>
<feature type="compositionally biased region" description="Basic and acidic residues" evidence="5">
    <location>
        <begin position="241"/>
        <end position="251"/>
    </location>
</feature>
<feature type="region of interest" description="Disordered" evidence="5">
    <location>
        <begin position="222"/>
        <end position="254"/>
    </location>
</feature>
<dbReference type="Proteomes" id="UP000245207">
    <property type="component" value="Unassembled WGS sequence"/>
</dbReference>
<dbReference type="PROSITE" id="PS50103">
    <property type="entry name" value="ZF_C3H1"/>
    <property type="match status" value="1"/>
</dbReference>
<name>A0A2U1LHM5_ARTAN</name>
<dbReference type="AlphaFoldDB" id="A0A2U1LHM5"/>
<dbReference type="SUPFAM" id="SSF90229">
    <property type="entry name" value="CCCH zinc finger"/>
    <property type="match status" value="1"/>
</dbReference>
<dbReference type="Gene3D" id="4.10.1000.10">
    <property type="entry name" value="Zinc finger, CCCH-type"/>
    <property type="match status" value="1"/>
</dbReference>
<keyword evidence="2 4" id="KW-0863">Zinc-finger</keyword>
<organism evidence="7 8">
    <name type="scientific">Artemisia annua</name>
    <name type="common">Sweet wormwood</name>
    <dbReference type="NCBI Taxonomy" id="35608"/>
    <lineage>
        <taxon>Eukaryota</taxon>
        <taxon>Viridiplantae</taxon>
        <taxon>Streptophyta</taxon>
        <taxon>Embryophyta</taxon>
        <taxon>Tracheophyta</taxon>
        <taxon>Spermatophyta</taxon>
        <taxon>Magnoliopsida</taxon>
        <taxon>eudicotyledons</taxon>
        <taxon>Gunneridae</taxon>
        <taxon>Pentapetalae</taxon>
        <taxon>asterids</taxon>
        <taxon>campanulids</taxon>
        <taxon>Asterales</taxon>
        <taxon>Asteraceae</taxon>
        <taxon>Asteroideae</taxon>
        <taxon>Anthemideae</taxon>
        <taxon>Artemisiinae</taxon>
        <taxon>Artemisia</taxon>
    </lineage>
</organism>
<accession>A0A2U1LHM5</accession>
<feature type="region of interest" description="Disordered" evidence="5">
    <location>
        <begin position="301"/>
        <end position="320"/>
    </location>
</feature>
<dbReference type="GO" id="GO:0008270">
    <property type="term" value="F:zinc ion binding"/>
    <property type="evidence" value="ECO:0007669"/>
    <property type="project" value="UniProtKB-KW"/>
</dbReference>